<dbReference type="Gene3D" id="4.10.280.10">
    <property type="entry name" value="Helix-loop-helix DNA-binding domain"/>
    <property type="match status" value="1"/>
</dbReference>
<sequence>MLRHEIVRQIEEARQELNDMLGTYEDGQDDEDIIHLSQSLDELIVQYMQLTK</sequence>
<dbReference type="InterPro" id="IPR018540">
    <property type="entry name" value="Spo0E-like"/>
</dbReference>
<evidence type="ECO:0000313" key="2">
    <source>
        <dbReference type="EMBL" id="MDA3734212.1"/>
    </source>
</evidence>
<dbReference type="AlphaFoldDB" id="A0AA42DTW6"/>
<dbReference type="Pfam" id="PF09388">
    <property type="entry name" value="SpoOE-like"/>
    <property type="match status" value="1"/>
</dbReference>
<name>A0AA42DTW6_9FIRM</name>
<feature type="coiled-coil region" evidence="1">
    <location>
        <begin position="3"/>
        <end position="30"/>
    </location>
</feature>
<dbReference type="SUPFAM" id="SSF140500">
    <property type="entry name" value="BAS1536-like"/>
    <property type="match status" value="1"/>
</dbReference>
<protein>
    <submittedName>
        <fullName evidence="2">Aspartyl-phosphate phosphatase Spo0E family protein</fullName>
    </submittedName>
</protein>
<evidence type="ECO:0000256" key="1">
    <source>
        <dbReference type="SAM" id="Coils"/>
    </source>
</evidence>
<organism evidence="2 3">
    <name type="scientific">Holtiella tumoricola</name>
    <dbReference type="NCBI Taxonomy" id="3018743"/>
    <lineage>
        <taxon>Bacteria</taxon>
        <taxon>Bacillati</taxon>
        <taxon>Bacillota</taxon>
        <taxon>Clostridia</taxon>
        <taxon>Lachnospirales</taxon>
        <taxon>Cellulosilyticaceae</taxon>
        <taxon>Holtiella</taxon>
    </lineage>
</organism>
<keyword evidence="1" id="KW-0175">Coiled coil</keyword>
<dbReference type="EMBL" id="JAQIFT010000074">
    <property type="protein sequence ID" value="MDA3734212.1"/>
    <property type="molecule type" value="Genomic_DNA"/>
</dbReference>
<reference evidence="2" key="1">
    <citation type="journal article" date="2023" name="Int. J. Syst. Evol. Microbiol.">
        <title>&lt;i&gt;Holtiella tumoricola&lt;/i&gt; gen. nov. sp. nov., isolated from a human clinical sample.</title>
        <authorList>
            <person name="Allen-Vercoe E."/>
            <person name="Daigneault M.C."/>
            <person name="Vancuren S.J."/>
            <person name="Cochrane K."/>
            <person name="O'Neal L.L."/>
            <person name="Sankaranarayanan K."/>
            <person name="Lawson P.A."/>
        </authorList>
    </citation>
    <scope>NUCLEOTIDE SEQUENCE</scope>
    <source>
        <strain evidence="2">CC70A</strain>
    </source>
</reference>
<gene>
    <name evidence="2" type="ORF">PBV87_22315</name>
</gene>
<dbReference type="GO" id="GO:0046983">
    <property type="term" value="F:protein dimerization activity"/>
    <property type="evidence" value="ECO:0007669"/>
    <property type="project" value="InterPro"/>
</dbReference>
<proteinExistence type="predicted"/>
<keyword evidence="3" id="KW-1185">Reference proteome</keyword>
<dbReference type="InterPro" id="IPR037208">
    <property type="entry name" value="Spo0E-like_sf"/>
</dbReference>
<dbReference type="InterPro" id="IPR036638">
    <property type="entry name" value="HLH_DNA-bd_sf"/>
</dbReference>
<dbReference type="RefSeq" id="WP_082238540.1">
    <property type="nucleotide sequence ID" value="NZ_JAQIFT010000074.1"/>
</dbReference>
<dbReference type="GO" id="GO:0043937">
    <property type="term" value="P:regulation of sporulation"/>
    <property type="evidence" value="ECO:0007669"/>
    <property type="project" value="InterPro"/>
</dbReference>
<dbReference type="Proteomes" id="UP001169242">
    <property type="component" value="Unassembled WGS sequence"/>
</dbReference>
<comment type="caution">
    <text evidence="2">The sequence shown here is derived from an EMBL/GenBank/DDBJ whole genome shotgun (WGS) entry which is preliminary data.</text>
</comment>
<accession>A0AA42DTW6</accession>
<evidence type="ECO:0000313" key="3">
    <source>
        <dbReference type="Proteomes" id="UP001169242"/>
    </source>
</evidence>